<dbReference type="Pfam" id="PF20152">
    <property type="entry name" value="DUF6534"/>
    <property type="match status" value="1"/>
</dbReference>
<organism evidence="3 4">
    <name type="scientific">Mycena indigotica</name>
    <dbReference type="NCBI Taxonomy" id="2126181"/>
    <lineage>
        <taxon>Eukaryota</taxon>
        <taxon>Fungi</taxon>
        <taxon>Dikarya</taxon>
        <taxon>Basidiomycota</taxon>
        <taxon>Agaricomycotina</taxon>
        <taxon>Agaricomycetes</taxon>
        <taxon>Agaricomycetidae</taxon>
        <taxon>Agaricales</taxon>
        <taxon>Marasmiineae</taxon>
        <taxon>Mycenaceae</taxon>
        <taxon>Mycena</taxon>
    </lineage>
</organism>
<accession>A0A8H6VVP8</accession>
<dbReference type="RefSeq" id="XP_037215804.1">
    <property type="nucleotide sequence ID" value="XM_037367972.1"/>
</dbReference>
<feature type="transmembrane region" description="Helical" evidence="1">
    <location>
        <begin position="171"/>
        <end position="190"/>
    </location>
</feature>
<comment type="caution">
    <text evidence="3">The sequence shown here is derived from an EMBL/GenBank/DDBJ whole genome shotgun (WGS) entry which is preliminary data.</text>
</comment>
<dbReference type="GeneID" id="59350488"/>
<keyword evidence="1" id="KW-0812">Transmembrane</keyword>
<feature type="transmembrane region" description="Helical" evidence="1">
    <location>
        <begin position="89"/>
        <end position="107"/>
    </location>
</feature>
<evidence type="ECO:0000313" key="4">
    <source>
        <dbReference type="Proteomes" id="UP000636479"/>
    </source>
</evidence>
<name>A0A8H6VVP8_9AGAR</name>
<dbReference type="PANTHER" id="PTHR40465:SF1">
    <property type="entry name" value="DUF6534 DOMAIN-CONTAINING PROTEIN"/>
    <property type="match status" value="1"/>
</dbReference>
<keyword evidence="4" id="KW-1185">Reference proteome</keyword>
<keyword evidence="1" id="KW-1133">Transmembrane helix</keyword>
<reference evidence="3" key="1">
    <citation type="submission" date="2020-05" db="EMBL/GenBank/DDBJ databases">
        <title>Mycena genomes resolve the evolution of fungal bioluminescence.</title>
        <authorList>
            <person name="Tsai I.J."/>
        </authorList>
    </citation>
    <scope>NUCLEOTIDE SEQUENCE</scope>
    <source>
        <strain evidence="3">171206Taipei</strain>
    </source>
</reference>
<dbReference type="Proteomes" id="UP000636479">
    <property type="component" value="Unassembled WGS sequence"/>
</dbReference>
<dbReference type="AlphaFoldDB" id="A0A8H6VVP8"/>
<protein>
    <recommendedName>
        <fullName evidence="2">DUF6534 domain-containing protein</fullName>
    </recommendedName>
</protein>
<evidence type="ECO:0000259" key="2">
    <source>
        <dbReference type="Pfam" id="PF20152"/>
    </source>
</evidence>
<feature type="transmembrane region" description="Helical" evidence="1">
    <location>
        <begin position="128"/>
        <end position="151"/>
    </location>
</feature>
<sequence length="345" mass="39174">MSIRVVVDLYSTYGPWFISLLLETVLYGIGLLQTWLYFQWWNDGWEIRGAVLLVFFFETVQVIFFWASSFERYVMRFGRVQPDLMWTDSVQLLANYLSAFTVQLYFASRIWHLTRDGVRFHSVSRWGIYFIIFLAFTQNGSAAAGTVQTAWTYIIRHFAELDRTKATTTLQTAASLVCDMSITVYLCIFLRRHQSGMPRTRRLLKAVMINAVNRGMLTSLTSAGTMILFVVFPNTFWFFLTLAPNSKLYMNSMLATLNMRDHFRKKLFGPAGHEPDTVNLHEFPFSPGSRRISVTVSAVEFVHPPPGCAITSTATGPTLSVPNKTQTMSCHSSCSTSDSGMEVAV</sequence>
<evidence type="ECO:0000256" key="1">
    <source>
        <dbReference type="SAM" id="Phobius"/>
    </source>
</evidence>
<proteinExistence type="predicted"/>
<feature type="transmembrane region" description="Helical" evidence="1">
    <location>
        <begin position="211"/>
        <end position="230"/>
    </location>
</feature>
<dbReference type="PANTHER" id="PTHR40465">
    <property type="entry name" value="CHROMOSOME 1, WHOLE GENOME SHOTGUN SEQUENCE"/>
    <property type="match status" value="1"/>
</dbReference>
<keyword evidence="1" id="KW-0472">Membrane</keyword>
<feature type="domain" description="DUF6534" evidence="2">
    <location>
        <begin position="175"/>
        <end position="262"/>
    </location>
</feature>
<dbReference type="EMBL" id="JACAZF010000010">
    <property type="protein sequence ID" value="KAF7293641.1"/>
    <property type="molecule type" value="Genomic_DNA"/>
</dbReference>
<feature type="transmembrane region" description="Helical" evidence="1">
    <location>
        <begin position="16"/>
        <end position="38"/>
    </location>
</feature>
<evidence type="ECO:0000313" key="3">
    <source>
        <dbReference type="EMBL" id="KAF7293641.1"/>
    </source>
</evidence>
<gene>
    <name evidence="3" type="ORF">MIND_01143600</name>
</gene>
<dbReference type="OrthoDB" id="2803252at2759"/>
<feature type="transmembrane region" description="Helical" evidence="1">
    <location>
        <begin position="50"/>
        <end position="69"/>
    </location>
</feature>
<dbReference type="InterPro" id="IPR045339">
    <property type="entry name" value="DUF6534"/>
</dbReference>